<keyword evidence="7" id="KW-0808">Transferase</keyword>
<dbReference type="SMART" id="SM00388">
    <property type="entry name" value="HisKA"/>
    <property type="match status" value="1"/>
</dbReference>
<accession>A0A2S9K1B7</accession>
<proteinExistence type="predicted"/>
<dbReference type="InterPro" id="IPR036097">
    <property type="entry name" value="HisK_dim/P_sf"/>
</dbReference>
<feature type="domain" description="Histidine kinase" evidence="5">
    <location>
        <begin position="320"/>
        <end position="542"/>
    </location>
</feature>
<dbReference type="Pfam" id="PF02518">
    <property type="entry name" value="HATPase_c"/>
    <property type="match status" value="1"/>
</dbReference>
<dbReference type="Pfam" id="PF12860">
    <property type="entry name" value="PAS_7"/>
    <property type="match status" value="1"/>
</dbReference>
<dbReference type="OrthoDB" id="8929028at2"/>
<dbReference type="InterPro" id="IPR036890">
    <property type="entry name" value="HATPase_C_sf"/>
</dbReference>
<dbReference type="Gene3D" id="3.30.450.20">
    <property type="entry name" value="PAS domain"/>
    <property type="match status" value="2"/>
</dbReference>
<feature type="modified residue" description="4-aspartylphosphate" evidence="4">
    <location>
        <position position="618"/>
    </location>
</feature>
<evidence type="ECO:0000313" key="7">
    <source>
        <dbReference type="EMBL" id="PRD64243.1"/>
    </source>
</evidence>
<dbReference type="Pfam" id="PF00072">
    <property type="entry name" value="Response_reg"/>
    <property type="match status" value="1"/>
</dbReference>
<protein>
    <recommendedName>
        <fullName evidence="2">histidine kinase</fullName>
        <ecNumber evidence="2">2.7.13.3</ecNumber>
    </recommendedName>
</protein>
<dbReference type="InterPro" id="IPR003594">
    <property type="entry name" value="HATPase_dom"/>
</dbReference>
<dbReference type="InterPro" id="IPR001789">
    <property type="entry name" value="Sig_transdc_resp-reg_receiver"/>
</dbReference>
<dbReference type="EMBL" id="PVLQ01000082">
    <property type="protein sequence ID" value="PRD64243.1"/>
    <property type="molecule type" value="Genomic_DNA"/>
</dbReference>
<dbReference type="PROSITE" id="PS50109">
    <property type="entry name" value="HIS_KIN"/>
    <property type="match status" value="1"/>
</dbReference>
<dbReference type="PANTHER" id="PTHR43065">
    <property type="entry name" value="SENSOR HISTIDINE KINASE"/>
    <property type="match status" value="1"/>
</dbReference>
<dbReference type="PRINTS" id="PR00344">
    <property type="entry name" value="BCTRLSENSOR"/>
</dbReference>
<dbReference type="InterPro" id="IPR035965">
    <property type="entry name" value="PAS-like_dom_sf"/>
</dbReference>
<dbReference type="PANTHER" id="PTHR43065:SF42">
    <property type="entry name" value="TWO-COMPONENT SENSOR PPRA"/>
    <property type="match status" value="1"/>
</dbReference>
<dbReference type="Gene3D" id="3.40.50.2300">
    <property type="match status" value="1"/>
</dbReference>
<dbReference type="EC" id="2.7.13.3" evidence="2"/>
<organism evidence="7 8">
    <name type="scientific">Malikia granosa</name>
    <dbReference type="NCBI Taxonomy" id="263067"/>
    <lineage>
        <taxon>Bacteria</taxon>
        <taxon>Pseudomonadati</taxon>
        <taxon>Pseudomonadota</taxon>
        <taxon>Betaproteobacteria</taxon>
        <taxon>Burkholderiales</taxon>
        <taxon>Comamonadaceae</taxon>
        <taxon>Malikia</taxon>
    </lineage>
</organism>
<dbReference type="SMART" id="SM00448">
    <property type="entry name" value="REC"/>
    <property type="match status" value="1"/>
</dbReference>
<dbReference type="InterPro" id="IPR005467">
    <property type="entry name" value="His_kinase_dom"/>
</dbReference>
<keyword evidence="3 4" id="KW-0597">Phosphoprotein</keyword>
<evidence type="ECO:0000256" key="2">
    <source>
        <dbReference type="ARBA" id="ARBA00012438"/>
    </source>
</evidence>
<dbReference type="SUPFAM" id="SSF55874">
    <property type="entry name" value="ATPase domain of HSP90 chaperone/DNA topoisomerase II/histidine kinase"/>
    <property type="match status" value="1"/>
</dbReference>
<dbReference type="CDD" id="cd00130">
    <property type="entry name" value="PAS"/>
    <property type="match status" value="1"/>
</dbReference>
<dbReference type="GO" id="GO:0000155">
    <property type="term" value="F:phosphorelay sensor kinase activity"/>
    <property type="evidence" value="ECO:0007669"/>
    <property type="project" value="InterPro"/>
</dbReference>
<evidence type="ECO:0000256" key="3">
    <source>
        <dbReference type="ARBA" id="ARBA00022553"/>
    </source>
</evidence>
<dbReference type="RefSeq" id="WP_105749465.1">
    <property type="nucleotide sequence ID" value="NZ_PVLQ01000082.1"/>
</dbReference>
<evidence type="ECO:0000256" key="1">
    <source>
        <dbReference type="ARBA" id="ARBA00000085"/>
    </source>
</evidence>
<comment type="catalytic activity">
    <reaction evidence="1">
        <text>ATP + protein L-histidine = ADP + protein N-phospho-L-histidine.</text>
        <dbReference type="EC" id="2.7.13.3"/>
    </reaction>
</comment>
<evidence type="ECO:0000259" key="6">
    <source>
        <dbReference type="PROSITE" id="PS50110"/>
    </source>
</evidence>
<sequence length="680" mass="74360">MDDPVQSHHPLPEASSRCDALQAALDRIDQGIVLVDKDLRLVVWNQSFLRLFDFPPEMAYPGAPFESFIHCNALRGEYGPGDPEAQTAELVAVARSLEEYDLERTRPNGSVLSVRGLAVPGRGLITFYSDVTESRHREALIREQNALLEARVAERTTELLQTNAHLRQALERNEAIALSLVRSEGRMRLITDSIPALLAYFGHDRHYHYVNRGYRDWFGVDPSRPETIKARAFLGEDTYSRIRPYVMQAVKGAAVSFEYEVQTVHRGQRIARTSLIPETSPEGEVVGCFELTFDVTDERLAHDRMAQAQKMEALGLLTGGLAHDFNNILAVVQGNLTALAEIPALQPYRNDYLKPALDAALRGSDLIRGLLSFARKHPLSSRVEDLNLCLASTATLLRGVLPDSLSFVTEPWPQPLVVRLDPNQLQDALLNLALNARDATGGKGRITIRCRLATLEAAAAAKLGLAAGQYAQLSVEDDGCGMDQQTMDRIFEPFFSTKAPGQGSGMGMAMVYGFVQQSAGAIELRSQVEQGTTVSIFFPLHEVEAASAGLANEPELATEIPSEGRRGLALLVEDDPGLRQLLRRELLDIGFSVIEAENGAEAIDLIDHTRGIELLLSDVVMPGAIDGLGVVAHARAQGSIPRIVLMSAFVPNRAVAAEVPLLQKPFSRAELLHALSGARP</sequence>
<dbReference type="InterPro" id="IPR003661">
    <property type="entry name" value="HisK_dim/P_dom"/>
</dbReference>
<dbReference type="Gene3D" id="3.30.565.10">
    <property type="entry name" value="Histidine kinase-like ATPase, C-terminal domain"/>
    <property type="match status" value="1"/>
</dbReference>
<gene>
    <name evidence="7" type="ORF">C6P64_15575</name>
</gene>
<dbReference type="SUPFAM" id="SSF55785">
    <property type="entry name" value="PYP-like sensor domain (PAS domain)"/>
    <property type="match status" value="2"/>
</dbReference>
<dbReference type="PROSITE" id="PS50110">
    <property type="entry name" value="RESPONSE_REGULATORY"/>
    <property type="match status" value="1"/>
</dbReference>
<dbReference type="SUPFAM" id="SSF47384">
    <property type="entry name" value="Homodimeric domain of signal transducing histidine kinase"/>
    <property type="match status" value="1"/>
</dbReference>
<dbReference type="Proteomes" id="UP000238589">
    <property type="component" value="Unassembled WGS sequence"/>
</dbReference>
<dbReference type="Pfam" id="PF08448">
    <property type="entry name" value="PAS_4"/>
    <property type="match status" value="1"/>
</dbReference>
<dbReference type="AlphaFoldDB" id="A0A2S9K1B7"/>
<comment type="caution">
    <text evidence="7">The sequence shown here is derived from an EMBL/GenBank/DDBJ whole genome shotgun (WGS) entry which is preliminary data.</text>
</comment>
<dbReference type="SMART" id="SM00387">
    <property type="entry name" value="HATPase_c"/>
    <property type="match status" value="1"/>
</dbReference>
<evidence type="ECO:0000259" key="5">
    <source>
        <dbReference type="PROSITE" id="PS50109"/>
    </source>
</evidence>
<dbReference type="InterPro" id="IPR013656">
    <property type="entry name" value="PAS_4"/>
</dbReference>
<reference evidence="7 8" key="1">
    <citation type="submission" date="2018-03" db="EMBL/GenBank/DDBJ databases">
        <title>Comparative genomics illustrates the genes involved in a hyperalkaliphilic mechanisms of Serpentinomonas isolated from highly-alkaline calcium-rich serpentinized springs.</title>
        <authorList>
            <person name="Suzuki S."/>
            <person name="Ishii S."/>
            <person name="Walworth N."/>
            <person name="Bird L."/>
            <person name="Kuenen J.G."/>
            <person name="Nealson K.H."/>
        </authorList>
    </citation>
    <scope>NUCLEOTIDE SEQUENCE [LARGE SCALE GENOMIC DNA]</scope>
    <source>
        <strain evidence="7 8">P1</strain>
    </source>
</reference>
<dbReference type="InterPro" id="IPR000014">
    <property type="entry name" value="PAS"/>
</dbReference>
<evidence type="ECO:0000313" key="8">
    <source>
        <dbReference type="Proteomes" id="UP000238589"/>
    </source>
</evidence>
<name>A0A2S9K1B7_9BURK</name>
<keyword evidence="7" id="KW-0418">Kinase</keyword>
<dbReference type="SMART" id="SM00091">
    <property type="entry name" value="PAS"/>
    <property type="match status" value="2"/>
</dbReference>
<dbReference type="InterPro" id="IPR004358">
    <property type="entry name" value="Sig_transdc_His_kin-like_C"/>
</dbReference>
<feature type="domain" description="Response regulatory" evidence="6">
    <location>
        <begin position="568"/>
        <end position="679"/>
    </location>
</feature>
<dbReference type="InterPro" id="IPR011006">
    <property type="entry name" value="CheY-like_superfamily"/>
</dbReference>
<dbReference type="Gene3D" id="1.10.287.130">
    <property type="match status" value="1"/>
</dbReference>
<evidence type="ECO:0000256" key="4">
    <source>
        <dbReference type="PROSITE-ProRule" id="PRU00169"/>
    </source>
</evidence>
<keyword evidence="8" id="KW-1185">Reference proteome</keyword>
<dbReference type="SUPFAM" id="SSF52172">
    <property type="entry name" value="CheY-like"/>
    <property type="match status" value="1"/>
</dbReference>
<dbReference type="Pfam" id="PF00512">
    <property type="entry name" value="HisKA"/>
    <property type="match status" value="1"/>
</dbReference>